<comment type="caution">
    <text evidence="1">The sequence shown here is derived from an EMBL/GenBank/DDBJ whole genome shotgun (WGS) entry which is preliminary data.</text>
</comment>
<keyword evidence="2" id="KW-1185">Reference proteome</keyword>
<reference evidence="1" key="1">
    <citation type="submission" date="2023-04" db="EMBL/GenBank/DDBJ databases">
        <title>Draft Genome sequencing of Naganishia species isolated from polar environments using Oxford Nanopore Technology.</title>
        <authorList>
            <person name="Leo P."/>
            <person name="Venkateswaran K."/>
        </authorList>
    </citation>
    <scope>NUCLEOTIDE SEQUENCE</scope>
    <source>
        <strain evidence="1">MNA-CCFEE 5261</strain>
    </source>
</reference>
<evidence type="ECO:0000313" key="2">
    <source>
        <dbReference type="Proteomes" id="UP001241377"/>
    </source>
</evidence>
<sequence>MSFQWSPPTKKIVIASDIPRFKRSIGYKNLNLAIASILEKIKGIDIPKGYLDPKIVTRELDVTEVAPKLELPAPEKDKSAETNAATNIIQLLNDIDKITDSTPPLTGPRRFGNMASRTWHDKLQGQARGLLVNWVPKPSSLEDNDFSQFLDELQYYFVNSFGSKIRLDYGTGHELSFLAFLGALDRFKVVPFSEIKGVDILIIFARYYDVVRRLIVEYTLEPAGSHGAWGLDDHFHLIYILGAAQFNNVTAGSAPTVKLVLTSQVMEQYKDHNLYVNAIAFIHRIKKGPFYEHSSFLYDIHTTVYQWEKVLKGLLKMYEDDVFSKFPVVQHFWFGGVLYPWRDMDTNEELPTSEAEEKAETVLPGMINGGTGIRTTPSNISMTRVPWAKPPGR</sequence>
<organism evidence="1 2">
    <name type="scientific">Naganishia cerealis</name>
    <dbReference type="NCBI Taxonomy" id="610337"/>
    <lineage>
        <taxon>Eukaryota</taxon>
        <taxon>Fungi</taxon>
        <taxon>Dikarya</taxon>
        <taxon>Basidiomycota</taxon>
        <taxon>Agaricomycotina</taxon>
        <taxon>Tremellomycetes</taxon>
        <taxon>Filobasidiales</taxon>
        <taxon>Filobasidiaceae</taxon>
        <taxon>Naganishia</taxon>
    </lineage>
</organism>
<protein>
    <submittedName>
        <fullName evidence="1">Uncharacterized protein</fullName>
    </submittedName>
</protein>
<gene>
    <name evidence="1" type="ORF">QFC19_008254</name>
</gene>
<evidence type="ECO:0000313" key="1">
    <source>
        <dbReference type="EMBL" id="KAJ9093665.1"/>
    </source>
</evidence>
<dbReference type="Proteomes" id="UP001241377">
    <property type="component" value="Unassembled WGS sequence"/>
</dbReference>
<name>A0ACC2V3H7_9TREE</name>
<proteinExistence type="predicted"/>
<accession>A0ACC2V3H7</accession>
<dbReference type="EMBL" id="JASBWR010000120">
    <property type="protein sequence ID" value="KAJ9093665.1"/>
    <property type="molecule type" value="Genomic_DNA"/>
</dbReference>